<comment type="caution">
    <text evidence="3">The sequence shown here is derived from an EMBL/GenBank/DDBJ whole genome shotgun (WGS) entry which is preliminary data.</text>
</comment>
<evidence type="ECO:0000256" key="1">
    <source>
        <dbReference type="PROSITE-ProRule" id="PRU00047"/>
    </source>
</evidence>
<dbReference type="OrthoDB" id="3066634at2759"/>
<dbReference type="EMBL" id="JACAZH010000050">
    <property type="protein sequence ID" value="KAF7333941.1"/>
    <property type="molecule type" value="Genomic_DNA"/>
</dbReference>
<proteinExistence type="predicted"/>
<organism evidence="3 4">
    <name type="scientific">Mycena sanguinolenta</name>
    <dbReference type="NCBI Taxonomy" id="230812"/>
    <lineage>
        <taxon>Eukaryota</taxon>
        <taxon>Fungi</taxon>
        <taxon>Dikarya</taxon>
        <taxon>Basidiomycota</taxon>
        <taxon>Agaricomycotina</taxon>
        <taxon>Agaricomycetes</taxon>
        <taxon>Agaricomycetidae</taxon>
        <taxon>Agaricales</taxon>
        <taxon>Marasmiineae</taxon>
        <taxon>Mycenaceae</taxon>
        <taxon>Mycena</taxon>
    </lineage>
</organism>
<dbReference type="Pfam" id="PF14223">
    <property type="entry name" value="Retrotran_gag_2"/>
    <property type="match status" value="1"/>
</dbReference>
<keyword evidence="1" id="KW-0862">Zinc</keyword>
<evidence type="ECO:0000313" key="4">
    <source>
        <dbReference type="Proteomes" id="UP000623467"/>
    </source>
</evidence>
<keyword evidence="1" id="KW-0479">Metal-binding</keyword>
<protein>
    <recommendedName>
        <fullName evidence="2">CCHC-type domain-containing protein</fullName>
    </recommendedName>
</protein>
<feature type="domain" description="CCHC-type" evidence="2">
    <location>
        <begin position="274"/>
        <end position="287"/>
    </location>
</feature>
<evidence type="ECO:0000313" key="3">
    <source>
        <dbReference type="EMBL" id="KAF7333941.1"/>
    </source>
</evidence>
<dbReference type="InterPro" id="IPR001878">
    <property type="entry name" value="Znf_CCHC"/>
</dbReference>
<dbReference type="AlphaFoldDB" id="A0A8H7CEX8"/>
<dbReference type="Proteomes" id="UP000623467">
    <property type="component" value="Unassembled WGS sequence"/>
</dbReference>
<dbReference type="GO" id="GO:0003676">
    <property type="term" value="F:nucleic acid binding"/>
    <property type="evidence" value="ECO:0007669"/>
    <property type="project" value="InterPro"/>
</dbReference>
<keyword evidence="1" id="KW-0863">Zinc-finger</keyword>
<evidence type="ECO:0000259" key="2">
    <source>
        <dbReference type="PROSITE" id="PS50158"/>
    </source>
</evidence>
<dbReference type="GO" id="GO:0008270">
    <property type="term" value="F:zinc ion binding"/>
    <property type="evidence" value="ECO:0007669"/>
    <property type="project" value="UniProtKB-KW"/>
</dbReference>
<keyword evidence="4" id="KW-1185">Reference proteome</keyword>
<accession>A0A8H7CEX8</accession>
<sequence length="348" mass="37948">MPISSALLAGLAKLDDLTEDSWGSWSKTMVMFFRGCGAPYIANAAAAVPDGKADIDSELVWTIYSHVHADYQGLIEEEKSGLAAWKILKAHFEKSSMSRRLKARSDFYRTEHEPSLPIDVYIGKVTSARKALKGLGCEPGEVETADILLLNLHPSWATVRTTITSNKDEQKLEDIISILNGSTVDPVKQEISDLAMAAQNGSFGSGGRRGGGAGGAGPRNVVMEVSVAAAAIPIEAVQVLRAVMRMEAVLALRVVPLRTTKGFHWCDPTNENHCHRCGRSGHIAARCIHDMPQHIKDWVMNSSPCERANTAAAEHAHYTYNFNDVSDDSDDEPDAPRYDGNIQIPLRI</sequence>
<dbReference type="PROSITE" id="PS50158">
    <property type="entry name" value="ZF_CCHC"/>
    <property type="match status" value="1"/>
</dbReference>
<reference evidence="3" key="1">
    <citation type="submission" date="2020-05" db="EMBL/GenBank/DDBJ databases">
        <title>Mycena genomes resolve the evolution of fungal bioluminescence.</title>
        <authorList>
            <person name="Tsai I.J."/>
        </authorList>
    </citation>
    <scope>NUCLEOTIDE SEQUENCE</scope>
    <source>
        <strain evidence="3">160909Yilan</strain>
    </source>
</reference>
<gene>
    <name evidence="3" type="ORF">MSAN_02396000</name>
</gene>
<name>A0A8H7CEX8_9AGAR</name>